<keyword evidence="3 5" id="KW-1133">Transmembrane helix</keyword>
<feature type="transmembrane region" description="Helical" evidence="5">
    <location>
        <begin position="116"/>
        <end position="134"/>
    </location>
</feature>
<feature type="domain" description="EamA" evidence="6">
    <location>
        <begin position="141"/>
        <end position="272"/>
    </location>
</feature>
<organism evidence="7 8">
    <name type="scientific">Aquimarina rubra</name>
    <dbReference type="NCBI Taxonomy" id="1920033"/>
    <lineage>
        <taxon>Bacteria</taxon>
        <taxon>Pseudomonadati</taxon>
        <taxon>Bacteroidota</taxon>
        <taxon>Flavobacteriia</taxon>
        <taxon>Flavobacteriales</taxon>
        <taxon>Flavobacteriaceae</taxon>
        <taxon>Aquimarina</taxon>
    </lineage>
</organism>
<feature type="transmembrane region" description="Helical" evidence="5">
    <location>
        <begin position="198"/>
        <end position="218"/>
    </location>
</feature>
<dbReference type="InterPro" id="IPR037185">
    <property type="entry name" value="EmrE-like"/>
</dbReference>
<evidence type="ECO:0000256" key="3">
    <source>
        <dbReference type="ARBA" id="ARBA00022989"/>
    </source>
</evidence>
<feature type="domain" description="EamA" evidence="6">
    <location>
        <begin position="3"/>
        <end position="131"/>
    </location>
</feature>
<evidence type="ECO:0000256" key="2">
    <source>
        <dbReference type="ARBA" id="ARBA00022692"/>
    </source>
</evidence>
<dbReference type="RefSeq" id="WP_378290680.1">
    <property type="nucleotide sequence ID" value="NZ_JBHULE010000008.1"/>
</dbReference>
<dbReference type="EMBL" id="JBHULE010000008">
    <property type="protein sequence ID" value="MFD2562249.1"/>
    <property type="molecule type" value="Genomic_DNA"/>
</dbReference>
<dbReference type="Proteomes" id="UP001597319">
    <property type="component" value="Unassembled WGS sequence"/>
</dbReference>
<name>A0ABW5LDP0_9FLAO</name>
<protein>
    <submittedName>
        <fullName evidence="7">DMT family transporter</fullName>
    </submittedName>
</protein>
<dbReference type="PANTHER" id="PTHR22911:SF6">
    <property type="entry name" value="SOLUTE CARRIER FAMILY 35 MEMBER G1"/>
    <property type="match status" value="1"/>
</dbReference>
<feature type="transmembrane region" description="Helical" evidence="5">
    <location>
        <begin position="255"/>
        <end position="274"/>
    </location>
</feature>
<feature type="transmembrane region" description="Helical" evidence="5">
    <location>
        <begin position="172"/>
        <end position="192"/>
    </location>
</feature>
<evidence type="ECO:0000256" key="1">
    <source>
        <dbReference type="ARBA" id="ARBA00004141"/>
    </source>
</evidence>
<dbReference type="PANTHER" id="PTHR22911">
    <property type="entry name" value="ACYL-MALONYL CONDENSING ENZYME-RELATED"/>
    <property type="match status" value="1"/>
</dbReference>
<evidence type="ECO:0000313" key="7">
    <source>
        <dbReference type="EMBL" id="MFD2562249.1"/>
    </source>
</evidence>
<feature type="transmembrane region" description="Helical" evidence="5">
    <location>
        <begin position="87"/>
        <end position="109"/>
    </location>
</feature>
<feature type="transmembrane region" description="Helical" evidence="5">
    <location>
        <begin position="5"/>
        <end position="26"/>
    </location>
</feature>
<comment type="caution">
    <text evidence="7">The sequence shown here is derived from an EMBL/GenBank/DDBJ whole genome shotgun (WGS) entry which is preliminary data.</text>
</comment>
<evidence type="ECO:0000256" key="4">
    <source>
        <dbReference type="ARBA" id="ARBA00023136"/>
    </source>
</evidence>
<keyword evidence="4 5" id="KW-0472">Membrane</keyword>
<dbReference type="InterPro" id="IPR000620">
    <property type="entry name" value="EamA_dom"/>
</dbReference>
<comment type="subcellular location">
    <subcellularLocation>
        <location evidence="1">Membrane</location>
        <topology evidence="1">Multi-pass membrane protein</topology>
    </subcellularLocation>
</comment>
<reference evidence="8" key="1">
    <citation type="journal article" date="2019" name="Int. J. Syst. Evol. Microbiol.">
        <title>The Global Catalogue of Microorganisms (GCM) 10K type strain sequencing project: providing services to taxonomists for standard genome sequencing and annotation.</title>
        <authorList>
            <consortium name="The Broad Institute Genomics Platform"/>
            <consortium name="The Broad Institute Genome Sequencing Center for Infectious Disease"/>
            <person name="Wu L."/>
            <person name="Ma J."/>
        </authorList>
    </citation>
    <scope>NUCLEOTIDE SEQUENCE [LARGE SCALE GENOMIC DNA]</scope>
    <source>
        <strain evidence="8">KCTC 52274</strain>
    </source>
</reference>
<evidence type="ECO:0000259" key="6">
    <source>
        <dbReference type="Pfam" id="PF00892"/>
    </source>
</evidence>
<dbReference type="SUPFAM" id="SSF103481">
    <property type="entry name" value="Multidrug resistance efflux transporter EmrE"/>
    <property type="match status" value="2"/>
</dbReference>
<proteinExistence type="predicted"/>
<gene>
    <name evidence="7" type="ORF">ACFSR1_06170</name>
</gene>
<evidence type="ECO:0000313" key="8">
    <source>
        <dbReference type="Proteomes" id="UP001597319"/>
    </source>
</evidence>
<keyword evidence="8" id="KW-1185">Reference proteome</keyword>
<evidence type="ECO:0000256" key="5">
    <source>
        <dbReference type="SAM" id="Phobius"/>
    </source>
</evidence>
<accession>A0ABW5LDP0</accession>
<feature type="transmembrane region" description="Helical" evidence="5">
    <location>
        <begin position="63"/>
        <end position="81"/>
    </location>
</feature>
<dbReference type="Pfam" id="PF00892">
    <property type="entry name" value="EamA"/>
    <property type="match status" value="2"/>
</dbReference>
<feature type="transmembrane region" description="Helical" evidence="5">
    <location>
        <begin position="230"/>
        <end position="249"/>
    </location>
</feature>
<keyword evidence="2 5" id="KW-0812">Transmembrane</keyword>
<feature type="transmembrane region" description="Helical" evidence="5">
    <location>
        <begin position="32"/>
        <end position="51"/>
    </location>
</feature>
<feature type="transmembrane region" description="Helical" evidence="5">
    <location>
        <begin position="140"/>
        <end position="160"/>
    </location>
</feature>
<sequence length="277" mass="31373">MKKAIYFMILSTVSFTVMNLLVKYLIGFSAYQLVFFRSIGTLFFTMPFLLYHNISILGNQKKLLIFRGLAGVTSMGLFFMSVEYLKIGSAVSLRYLSPIFATILAVIFLRERVKNIQWLFFLLAFFGVLIIKGFDTDISSIGLLLIILSALFSGVVYVLINKIGLKDHPVVIVNYFMWIATILGGILSIFNWKKTPEGLEWALLLSLGIFGYFGQLFMTKAFQSQVTNKVVSLKYMEVIFTMIAGIFLFGDKYPLLSILGTVMVITGLVLNMFYRSK</sequence>